<dbReference type="AlphaFoldDB" id="A0A919W7R5"/>
<dbReference type="GO" id="GO:0008684">
    <property type="term" value="F:2-oxopent-4-enoate hydratase activity"/>
    <property type="evidence" value="ECO:0007669"/>
    <property type="project" value="TreeGrafter"/>
</dbReference>
<dbReference type="SUPFAM" id="SSF56529">
    <property type="entry name" value="FAH"/>
    <property type="match status" value="1"/>
</dbReference>
<dbReference type="GO" id="GO:0005737">
    <property type="term" value="C:cytoplasm"/>
    <property type="evidence" value="ECO:0007669"/>
    <property type="project" value="TreeGrafter"/>
</dbReference>
<accession>A0A919W7R5</accession>
<dbReference type="InterPro" id="IPR050772">
    <property type="entry name" value="Hydratase-Decarb/MhpD_sf"/>
</dbReference>
<sequence length="241" mass="24780">MRHLLPDAALSTGYAVQRLLTGARLADGHRVVGRKIGLTSPAVQAQLGVDQPDFGVLLDDMARGPDELIDITQLLQPRIEAEIAFVLDADLDADDVDAASARAAVGDVVPALEIVDSRIAGWDITLVDTVADNASSGLYVLGAATGRLGHRDLRGVTMTMADGNGTTVSAGDGAACLGDPVDALVWLARTAKAYGEPLRAGEVILSGALGPMVPVAPGSSFTADLTGLGTVRARFSERTAG</sequence>
<protein>
    <submittedName>
        <fullName evidence="3">Hydratase/decarboxylase</fullName>
    </submittedName>
</protein>
<dbReference type="Pfam" id="PF01557">
    <property type="entry name" value="FAA_hydrolase"/>
    <property type="match status" value="1"/>
</dbReference>
<keyword evidence="4" id="KW-1185">Reference proteome</keyword>
<keyword evidence="1" id="KW-0456">Lyase</keyword>
<gene>
    <name evidence="3" type="ORF">Ato02nite_017840</name>
</gene>
<reference evidence="3 4" key="1">
    <citation type="submission" date="2021-03" db="EMBL/GenBank/DDBJ databases">
        <title>Whole genome shotgun sequence of Actinoplanes toevensis NBRC 105298.</title>
        <authorList>
            <person name="Komaki H."/>
            <person name="Tamura T."/>
        </authorList>
    </citation>
    <scope>NUCLEOTIDE SEQUENCE [LARGE SCALE GENOMIC DNA]</scope>
    <source>
        <strain evidence="3 4">NBRC 105298</strain>
    </source>
</reference>
<dbReference type="InterPro" id="IPR036663">
    <property type="entry name" value="Fumarylacetoacetase_C_sf"/>
</dbReference>
<dbReference type="PANTHER" id="PTHR30143:SF0">
    <property type="entry name" value="2-KETO-4-PENTENOATE HYDRATASE"/>
    <property type="match status" value="1"/>
</dbReference>
<proteinExistence type="predicted"/>
<dbReference type="EMBL" id="BOQN01000022">
    <property type="protein sequence ID" value="GIM89991.1"/>
    <property type="molecule type" value="Genomic_DNA"/>
</dbReference>
<organism evidence="3 4">
    <name type="scientific">Paractinoplanes toevensis</name>
    <dbReference type="NCBI Taxonomy" id="571911"/>
    <lineage>
        <taxon>Bacteria</taxon>
        <taxon>Bacillati</taxon>
        <taxon>Actinomycetota</taxon>
        <taxon>Actinomycetes</taxon>
        <taxon>Micromonosporales</taxon>
        <taxon>Micromonosporaceae</taxon>
        <taxon>Paractinoplanes</taxon>
    </lineage>
</organism>
<dbReference type="Proteomes" id="UP000677082">
    <property type="component" value="Unassembled WGS sequence"/>
</dbReference>
<dbReference type="Gene3D" id="3.90.850.10">
    <property type="entry name" value="Fumarylacetoacetase-like, C-terminal domain"/>
    <property type="match status" value="1"/>
</dbReference>
<evidence type="ECO:0000256" key="1">
    <source>
        <dbReference type="ARBA" id="ARBA00023239"/>
    </source>
</evidence>
<name>A0A919W7R5_9ACTN</name>
<dbReference type="InterPro" id="IPR011234">
    <property type="entry name" value="Fumarylacetoacetase-like_C"/>
</dbReference>
<evidence type="ECO:0000259" key="2">
    <source>
        <dbReference type="Pfam" id="PF01557"/>
    </source>
</evidence>
<feature type="domain" description="Fumarylacetoacetase-like C-terminal" evidence="2">
    <location>
        <begin position="54"/>
        <end position="235"/>
    </location>
</feature>
<dbReference type="PANTHER" id="PTHR30143">
    <property type="entry name" value="ACID HYDRATASE"/>
    <property type="match status" value="1"/>
</dbReference>
<evidence type="ECO:0000313" key="3">
    <source>
        <dbReference type="EMBL" id="GIM89991.1"/>
    </source>
</evidence>
<evidence type="ECO:0000313" key="4">
    <source>
        <dbReference type="Proteomes" id="UP000677082"/>
    </source>
</evidence>
<comment type="caution">
    <text evidence="3">The sequence shown here is derived from an EMBL/GenBank/DDBJ whole genome shotgun (WGS) entry which is preliminary data.</text>
</comment>